<accession>A0ABP9PVH3</accession>
<organism evidence="1 2">
    <name type="scientific">Nocardioides marinquilinus</name>
    <dbReference type="NCBI Taxonomy" id="1210400"/>
    <lineage>
        <taxon>Bacteria</taxon>
        <taxon>Bacillati</taxon>
        <taxon>Actinomycetota</taxon>
        <taxon>Actinomycetes</taxon>
        <taxon>Propionibacteriales</taxon>
        <taxon>Nocardioidaceae</taxon>
        <taxon>Nocardioides</taxon>
    </lineage>
</organism>
<name>A0ABP9PVH3_9ACTN</name>
<keyword evidence="2" id="KW-1185">Reference proteome</keyword>
<evidence type="ECO:0000313" key="2">
    <source>
        <dbReference type="Proteomes" id="UP001500221"/>
    </source>
</evidence>
<dbReference type="RefSeq" id="WP_345461189.1">
    <property type="nucleotide sequence ID" value="NZ_BAABKG010000004.1"/>
</dbReference>
<proteinExistence type="predicted"/>
<dbReference type="Proteomes" id="UP001500221">
    <property type="component" value="Unassembled WGS sequence"/>
</dbReference>
<evidence type="ECO:0008006" key="3">
    <source>
        <dbReference type="Google" id="ProtNLM"/>
    </source>
</evidence>
<dbReference type="Gene3D" id="3.10.490.10">
    <property type="entry name" value="Gamma-glutamyl cyclotransferase-like"/>
    <property type="match status" value="1"/>
</dbReference>
<reference evidence="2" key="1">
    <citation type="journal article" date="2019" name="Int. J. Syst. Evol. Microbiol.">
        <title>The Global Catalogue of Microorganisms (GCM) 10K type strain sequencing project: providing services to taxonomists for standard genome sequencing and annotation.</title>
        <authorList>
            <consortium name="The Broad Institute Genomics Platform"/>
            <consortium name="The Broad Institute Genome Sequencing Center for Infectious Disease"/>
            <person name="Wu L."/>
            <person name="Ma J."/>
        </authorList>
    </citation>
    <scope>NUCLEOTIDE SEQUENCE [LARGE SCALE GENOMIC DNA]</scope>
    <source>
        <strain evidence="2">JCM 18459</strain>
    </source>
</reference>
<gene>
    <name evidence="1" type="ORF">GCM10023340_33720</name>
</gene>
<dbReference type="EMBL" id="BAABKG010000004">
    <property type="protein sequence ID" value="GAA5152789.1"/>
    <property type="molecule type" value="Genomic_DNA"/>
</dbReference>
<protein>
    <recommendedName>
        <fullName evidence="3">Histone deacetylase</fullName>
    </recommendedName>
</protein>
<evidence type="ECO:0000313" key="1">
    <source>
        <dbReference type="EMBL" id="GAA5152789.1"/>
    </source>
</evidence>
<comment type="caution">
    <text evidence="1">The sequence shown here is derived from an EMBL/GenBank/DDBJ whole genome shotgun (WGS) entry which is preliminary data.</text>
</comment>
<sequence length="205" mass="21260">MSAGPVWYAAYGSNLSLARLTCYLAGGRPPGAARTYPGARDPSPPSDVRPVELAGTVHFAWDSPAWGGGIAFYDPRRPGPSAGRAYRLTRGQLADVLAQEMHRDPGADLDPTDLTGLLATGTATLGPGRYETLHVVGDLDGEPVVTFTAPEGAVPPRAPTAPYLVVMGRGLLECGWTTQRAAAYLAARPGAGPAWTPDAVAALLA</sequence>